<comment type="similarity">
    <text evidence="1 8">Belongs to the FAD-dependent oxidoreductase 2 family. FRD/SDH subfamily.</text>
</comment>
<evidence type="ECO:0000256" key="3">
    <source>
        <dbReference type="ARBA" id="ARBA00015872"/>
    </source>
</evidence>
<dbReference type="SUPFAM" id="SSF51905">
    <property type="entry name" value="FAD/NAD(P)-binding domain"/>
    <property type="match status" value="1"/>
</dbReference>
<dbReference type="STRING" id="908337.HMPREF9257_0103"/>
<dbReference type="Pfam" id="PF04205">
    <property type="entry name" value="FMN_bind"/>
    <property type="match status" value="1"/>
</dbReference>
<evidence type="ECO:0000256" key="5">
    <source>
        <dbReference type="ARBA" id="ARBA00022827"/>
    </source>
</evidence>
<dbReference type="Proteomes" id="UP000005990">
    <property type="component" value="Unassembled WGS sequence"/>
</dbReference>
<dbReference type="Gene3D" id="3.50.50.60">
    <property type="entry name" value="FAD/NAD(P)-binding domain"/>
    <property type="match status" value="2"/>
</dbReference>
<dbReference type="InterPro" id="IPR027477">
    <property type="entry name" value="Succ_DH/fumarate_Rdtase_cat_sf"/>
</dbReference>
<dbReference type="InterPro" id="IPR010960">
    <property type="entry name" value="Flavocytochrome_c"/>
</dbReference>
<dbReference type="SUPFAM" id="SSF56425">
    <property type="entry name" value="Succinate dehydrogenase/fumarate reductase flavoprotein, catalytic domain"/>
    <property type="match status" value="1"/>
</dbReference>
<comment type="catalytic activity">
    <reaction evidence="7 8">
        <text>dihydrourocanate + A = urocanate + AH2</text>
        <dbReference type="Rhea" id="RHEA:36059"/>
        <dbReference type="ChEBI" id="CHEBI:13193"/>
        <dbReference type="ChEBI" id="CHEBI:17499"/>
        <dbReference type="ChEBI" id="CHEBI:27247"/>
        <dbReference type="ChEBI" id="CHEBI:72991"/>
        <dbReference type="EC" id="1.3.99.33"/>
    </reaction>
</comment>
<evidence type="ECO:0000259" key="9">
    <source>
        <dbReference type="SMART" id="SM00900"/>
    </source>
</evidence>
<dbReference type="Gene3D" id="3.90.1010.20">
    <property type="match status" value="1"/>
</dbReference>
<sequence length="651" mass="69559">MKNTLKWLLTLSAILVVGLFILSQSNQSSLAETKWDDGVIFTPGTYKASAEGNHGPVEVEVTVSEDTIESIKVNHEETEGLGNVSIDKLVETIQNEQTLAVDTVSGASKSTGALIAAVTDCLTQAGGNINALKERKNETTAQDDEEMEADVIVIGGGGAGLATAVSASEEGASVILIEKNIAVGGNTLISGAGFNTYDPDREQNQEITDTLKEQLQGYLEDDPANYGDFAPTFEKLQGQIKEYFDSGETYLFDSPELHAIHTYIGGKREDKDGKEISGNYDLVTTLTNNSLDTLHWMEDNGVEFSDQTSTILGALWPRSHVLVKGIGEGIVTPFANKAEENGVQILLETRGEELIQEDGKVVGVKASKKDGSQLTLKANKGVVIATGGFGANPKMRQEYNNYWEDIPLDMGTTNSPNITGDGIVMAQAVDADTTGMEFIQLMPSSQPGTGSLGGGVWGSAEDQVFVNGEGKRFVNEYSERDVLAAAALEQPDQTFYIICDEETAGIKDGKNGWGDKVEDLIASKSIYKADTLEELAEQIGADPETLVSEIDKYNSYIDAGEDPDFGKTNFGRKIDVGPFYATPRSPSVHHTMGGIAINSKTQVLDKDGQVIPGLFAVGETTGGIHAGNRLGGNAIADIMTFGRIAGKEVVK</sequence>
<dbReference type="SMART" id="SM00900">
    <property type="entry name" value="FMN_bind"/>
    <property type="match status" value="1"/>
</dbReference>
<evidence type="ECO:0000256" key="7">
    <source>
        <dbReference type="ARBA" id="ARBA00049922"/>
    </source>
</evidence>
<organism evidence="10 11">
    <name type="scientific">Eremococcus coleocola ACS-139-V-Col8</name>
    <dbReference type="NCBI Taxonomy" id="908337"/>
    <lineage>
        <taxon>Bacteria</taxon>
        <taxon>Bacillati</taxon>
        <taxon>Bacillota</taxon>
        <taxon>Bacilli</taxon>
        <taxon>Lactobacillales</taxon>
        <taxon>Aerococcaceae</taxon>
        <taxon>Eremococcus</taxon>
    </lineage>
</organism>
<comment type="cofactor">
    <cofactor evidence="8">
        <name>FAD</name>
        <dbReference type="ChEBI" id="CHEBI:57692"/>
    </cofactor>
    <text evidence="8">Binds 1 FAD per subunit.</text>
</comment>
<evidence type="ECO:0000256" key="8">
    <source>
        <dbReference type="RuleBase" id="RU366062"/>
    </source>
</evidence>
<dbReference type="InterPro" id="IPR007329">
    <property type="entry name" value="FMN-bd"/>
</dbReference>
<evidence type="ECO:0000313" key="10">
    <source>
        <dbReference type="EMBL" id="EFR31669.1"/>
    </source>
</evidence>
<accession>E4KMP0</accession>
<evidence type="ECO:0000313" key="11">
    <source>
        <dbReference type="Proteomes" id="UP000005990"/>
    </source>
</evidence>
<dbReference type="eggNOG" id="COG1053">
    <property type="taxonomic scope" value="Bacteria"/>
</dbReference>
<dbReference type="AlphaFoldDB" id="E4KMP0"/>
<keyword evidence="5 8" id="KW-0274">FAD</keyword>
<dbReference type="PANTHER" id="PTHR43400:SF7">
    <property type="entry name" value="FAD-DEPENDENT OXIDOREDUCTASE 2 FAD BINDING DOMAIN-CONTAINING PROTEIN"/>
    <property type="match status" value="1"/>
</dbReference>
<reference evidence="10 11" key="1">
    <citation type="submission" date="2010-10" db="EMBL/GenBank/DDBJ databases">
        <authorList>
            <person name="Durkin A.S."/>
            <person name="Madupu R."/>
            <person name="Torralba M."/>
            <person name="Gillis M."/>
            <person name="Methe B."/>
            <person name="Sutton G."/>
            <person name="Nelson K.E."/>
        </authorList>
    </citation>
    <scope>NUCLEOTIDE SEQUENCE [LARGE SCALE GENOMIC DNA]</scope>
    <source>
        <strain evidence="10 11">ACS-139-V-Col8</strain>
    </source>
</reference>
<dbReference type="PANTHER" id="PTHR43400">
    <property type="entry name" value="FUMARATE REDUCTASE"/>
    <property type="match status" value="1"/>
</dbReference>
<dbReference type="EC" id="1.3.99.33" evidence="2 8"/>
<dbReference type="InterPro" id="IPR003953">
    <property type="entry name" value="FAD-dep_OxRdtase_2_FAD-bd"/>
</dbReference>
<dbReference type="GO" id="GO:0010181">
    <property type="term" value="F:FMN binding"/>
    <property type="evidence" value="ECO:0007669"/>
    <property type="project" value="InterPro"/>
</dbReference>
<comment type="cofactor">
    <cofactor evidence="8">
        <name>FMN</name>
        <dbReference type="ChEBI" id="CHEBI:58210"/>
    </cofactor>
    <text evidence="8">Binds 1 or 2 FMN covalently per subunit.</text>
</comment>
<dbReference type="GO" id="GO:0033765">
    <property type="term" value="F:steroid dehydrogenase activity, acting on the CH-CH group of donors"/>
    <property type="evidence" value="ECO:0007669"/>
    <property type="project" value="UniProtKB-ARBA"/>
</dbReference>
<evidence type="ECO:0000256" key="2">
    <source>
        <dbReference type="ARBA" id="ARBA00013137"/>
    </source>
</evidence>
<dbReference type="GO" id="GO:0016020">
    <property type="term" value="C:membrane"/>
    <property type="evidence" value="ECO:0007669"/>
    <property type="project" value="InterPro"/>
</dbReference>
<keyword evidence="6 8" id="KW-0560">Oxidoreductase</keyword>
<dbReference type="InterPro" id="IPR036188">
    <property type="entry name" value="FAD/NAD-bd_sf"/>
</dbReference>
<keyword evidence="4 8" id="KW-0285">Flavoprotein</keyword>
<name>E4KMP0_9LACT</name>
<keyword evidence="11" id="KW-1185">Reference proteome</keyword>
<evidence type="ECO:0000256" key="4">
    <source>
        <dbReference type="ARBA" id="ARBA00022630"/>
    </source>
</evidence>
<dbReference type="Pfam" id="PF00890">
    <property type="entry name" value="FAD_binding_2"/>
    <property type="match status" value="2"/>
</dbReference>
<dbReference type="RefSeq" id="WP_006417801.1">
    <property type="nucleotide sequence ID" value="NZ_AENN01000006.1"/>
</dbReference>
<dbReference type="Gene3D" id="3.90.700.10">
    <property type="entry name" value="Succinate dehydrogenase/fumarate reductase flavoprotein, catalytic domain"/>
    <property type="match status" value="1"/>
</dbReference>
<dbReference type="InterPro" id="IPR050315">
    <property type="entry name" value="FAD-oxidoreductase_2"/>
</dbReference>
<gene>
    <name evidence="10" type="ORF">HMPREF9257_0103</name>
</gene>
<evidence type="ECO:0000256" key="6">
    <source>
        <dbReference type="ARBA" id="ARBA00023002"/>
    </source>
</evidence>
<dbReference type="eggNOG" id="COG3976">
    <property type="taxonomic scope" value="Bacteria"/>
</dbReference>
<dbReference type="EMBL" id="AENN01000006">
    <property type="protein sequence ID" value="EFR31669.1"/>
    <property type="molecule type" value="Genomic_DNA"/>
</dbReference>
<dbReference type="NCBIfam" id="TIGR01813">
    <property type="entry name" value="flavo_cyto_c"/>
    <property type="match status" value="1"/>
</dbReference>
<comment type="caution">
    <text evidence="10">The sequence shown here is derived from an EMBL/GenBank/DDBJ whole genome shotgun (WGS) entry which is preliminary data.</text>
</comment>
<proteinExistence type="inferred from homology"/>
<feature type="domain" description="FMN-binding" evidence="9">
    <location>
        <begin position="52"/>
        <end position="125"/>
    </location>
</feature>
<evidence type="ECO:0000256" key="1">
    <source>
        <dbReference type="ARBA" id="ARBA00008040"/>
    </source>
</evidence>
<protein>
    <recommendedName>
        <fullName evidence="3 8">Urocanate reductase</fullName>
        <ecNumber evidence="2 8">1.3.99.33</ecNumber>
    </recommendedName>
</protein>